<feature type="coiled-coil region" evidence="1">
    <location>
        <begin position="11"/>
        <end position="109"/>
    </location>
</feature>
<protein>
    <submittedName>
        <fullName evidence="2">Uncharacterized protein</fullName>
    </submittedName>
</protein>
<evidence type="ECO:0000313" key="3">
    <source>
        <dbReference type="Proteomes" id="UP000030688"/>
    </source>
</evidence>
<organism evidence="2 3">
    <name type="scientific">Plasmodium falciparum (isolate 7G8)</name>
    <dbReference type="NCBI Taxonomy" id="57266"/>
    <lineage>
        <taxon>Eukaryota</taxon>
        <taxon>Sar</taxon>
        <taxon>Alveolata</taxon>
        <taxon>Apicomplexa</taxon>
        <taxon>Aconoidasida</taxon>
        <taxon>Haemosporida</taxon>
        <taxon>Plasmodiidae</taxon>
        <taxon>Plasmodium</taxon>
        <taxon>Plasmodium (Laverania)</taxon>
    </lineage>
</organism>
<name>W7F412_PLAF8</name>
<accession>W7F412</accession>
<dbReference type="AlphaFoldDB" id="W7F412"/>
<reference evidence="3" key="1">
    <citation type="submission" date="2007-11" db="EMBL/GenBank/DDBJ databases">
        <authorList>
            <consortium name="The Broad Institute Genome Sequencing Platform"/>
            <person name="Volkman S.K."/>
            <person name="Daily J.P."/>
            <person name="Sarr O."/>
            <person name="Ndiaye D."/>
            <person name="Ndir O."/>
            <person name="Mboup S."/>
            <person name="Lukens A."/>
            <person name="Stange-Thomann N."/>
            <person name="Mauceli E."/>
            <person name="Gnerre S."/>
            <person name="Jaffe D."/>
            <person name="Zainoun J."/>
            <person name="Wiegand R.C."/>
            <person name="Birren B."/>
            <person name="Galagan J."/>
            <person name="Lander E."/>
            <person name="Wirth D.F."/>
        </authorList>
    </citation>
    <scope>NUCLEOTIDE SEQUENCE [LARGE SCALE GENOMIC DNA]</scope>
    <source>
        <strain evidence="3">7G8</strain>
    </source>
</reference>
<evidence type="ECO:0000256" key="1">
    <source>
        <dbReference type="SAM" id="Coils"/>
    </source>
</evidence>
<proteinExistence type="predicted"/>
<gene>
    <name evidence="2" type="ORF">PFBG_01787</name>
</gene>
<sequence>MYEEKIQRNINSESLKEMEELKRNNKDLQQKNVKISDEMNLLITEKNRLTKLVDSLTKDIEKSKINKNVKSTDNKMDIDQDKEKLFKEISLLKDENELLKKRIKKLAKMSTIRT</sequence>
<dbReference type="Proteomes" id="UP000030688">
    <property type="component" value="Unassembled WGS sequence"/>
</dbReference>
<keyword evidence="1" id="KW-0175">Coiled coil</keyword>
<dbReference type="EMBL" id="KE123604">
    <property type="protein sequence ID" value="EUR73725.1"/>
    <property type="molecule type" value="Genomic_DNA"/>
</dbReference>
<evidence type="ECO:0000313" key="2">
    <source>
        <dbReference type="EMBL" id="EUR73725.1"/>
    </source>
</evidence>
<reference evidence="2 3" key="2">
    <citation type="submission" date="2013-02" db="EMBL/GenBank/DDBJ databases">
        <title>The Genome Sequence of Plasmodium falciparum 7G8.</title>
        <authorList>
            <consortium name="The Broad Institute Genome Sequencing Platform"/>
            <consortium name="The Broad Institute Genome Sequencing Center for Infectious Disease"/>
            <person name="Neafsey D."/>
            <person name="Cheeseman I."/>
            <person name="Volkman S."/>
            <person name="Adams J."/>
            <person name="Walker B."/>
            <person name="Young S.K."/>
            <person name="Zeng Q."/>
            <person name="Gargeya S."/>
            <person name="Fitzgerald M."/>
            <person name="Haas B."/>
            <person name="Abouelleil A."/>
            <person name="Alvarado L."/>
            <person name="Arachchi H.M."/>
            <person name="Berlin A.M."/>
            <person name="Chapman S.B."/>
            <person name="Dewar J."/>
            <person name="Goldberg J."/>
            <person name="Griggs A."/>
            <person name="Gujja S."/>
            <person name="Hansen M."/>
            <person name="Howarth C."/>
            <person name="Imamovic A."/>
            <person name="Larimer J."/>
            <person name="McCowan C."/>
            <person name="Murphy C."/>
            <person name="Neiman D."/>
            <person name="Pearson M."/>
            <person name="Priest M."/>
            <person name="Roberts A."/>
            <person name="Saif S."/>
            <person name="Shea T."/>
            <person name="Sisk P."/>
            <person name="Sykes S."/>
            <person name="Wortman J."/>
            <person name="Nusbaum C."/>
            <person name="Birren B."/>
        </authorList>
    </citation>
    <scope>NUCLEOTIDE SEQUENCE [LARGE SCALE GENOMIC DNA]</scope>
    <source>
        <strain evidence="2 3">7G8</strain>
    </source>
</reference>